<name>A0A844XWI3_9SPHN</name>
<reference evidence="1 2" key="1">
    <citation type="submission" date="2019-12" db="EMBL/GenBank/DDBJ databases">
        <title>Genomic-based taxomic classification of the family Erythrobacteraceae.</title>
        <authorList>
            <person name="Xu L."/>
        </authorList>
    </citation>
    <scope>NUCLEOTIDE SEQUENCE [LARGE SCALE GENOMIC DNA]</scope>
    <source>
        <strain evidence="1 2">DSM 16225</strain>
    </source>
</reference>
<dbReference type="AlphaFoldDB" id="A0A844XWI3"/>
<organism evidence="1 2">
    <name type="scientific">Qipengyuania gaetbuli</name>
    <dbReference type="NCBI Taxonomy" id="266952"/>
    <lineage>
        <taxon>Bacteria</taxon>
        <taxon>Pseudomonadati</taxon>
        <taxon>Pseudomonadota</taxon>
        <taxon>Alphaproteobacteria</taxon>
        <taxon>Sphingomonadales</taxon>
        <taxon>Erythrobacteraceae</taxon>
        <taxon>Qipengyuania</taxon>
    </lineage>
</organism>
<sequence>MIAAAFEVKTSSGRMMHENPTNNGEIDAAQALEAAFDWWREAGVDHDYAADPHSWLASPEAEEAVAAPKPVARVEEPKPTPLERAFQQAPETGRIGGDAAAWPDDLGKFREWWMSEASLSLAGTEARLPPRGVAGTKLMVLVAEPYADDGDALLSGGAGRFAAAILKAMGVEPHEAYLSSALPAPAALADWEELAANGLGAVTAHHIALAAPERVLVFGRGMAPLFGIAPAAAREPALITTGERHVPLLLAPDLAELSRTPERRMNFWNRWLEWTA</sequence>
<gene>
    <name evidence="1" type="ORF">GRI42_03590</name>
</gene>
<comment type="caution">
    <text evidence="1">The sequence shown here is derived from an EMBL/GenBank/DDBJ whole genome shotgun (WGS) entry which is preliminary data.</text>
</comment>
<evidence type="ECO:0000313" key="1">
    <source>
        <dbReference type="EMBL" id="MXO50385.1"/>
    </source>
</evidence>
<keyword evidence="2" id="KW-1185">Reference proteome</keyword>
<dbReference type="Proteomes" id="UP000444185">
    <property type="component" value="Unassembled WGS sequence"/>
</dbReference>
<dbReference type="EMBL" id="WTYF01000004">
    <property type="protein sequence ID" value="MXO50385.1"/>
    <property type="molecule type" value="Genomic_DNA"/>
</dbReference>
<proteinExistence type="predicted"/>
<evidence type="ECO:0008006" key="3">
    <source>
        <dbReference type="Google" id="ProtNLM"/>
    </source>
</evidence>
<protein>
    <recommendedName>
        <fullName evidence="3">Uracil-DNA glycosylase-like domain-containing protein</fullName>
    </recommendedName>
</protein>
<evidence type="ECO:0000313" key="2">
    <source>
        <dbReference type="Proteomes" id="UP000444185"/>
    </source>
</evidence>
<accession>A0A844XWI3</accession>
<dbReference type="RefSeq" id="WP_234033817.1">
    <property type="nucleotide sequence ID" value="NZ_WTYF01000004.1"/>
</dbReference>